<feature type="region of interest" description="Disordered" evidence="1">
    <location>
        <begin position="769"/>
        <end position="815"/>
    </location>
</feature>
<dbReference type="EMBL" id="JAGGNH010000008">
    <property type="protein sequence ID" value="KAJ0965852.1"/>
    <property type="molecule type" value="Genomic_DNA"/>
</dbReference>
<feature type="compositionally biased region" description="Basic and acidic residues" evidence="1">
    <location>
        <begin position="258"/>
        <end position="271"/>
    </location>
</feature>
<dbReference type="GO" id="GO:0031593">
    <property type="term" value="F:polyubiquitin modification-dependent protein binding"/>
    <property type="evidence" value="ECO:0007669"/>
    <property type="project" value="TreeGrafter"/>
</dbReference>
<accession>A0A9D5H7C5</accession>
<name>A0A9D5H7C5_9LILI</name>
<dbReference type="PROSITE" id="PS50053">
    <property type="entry name" value="UBIQUITIN_2"/>
    <property type="match status" value="1"/>
</dbReference>
<dbReference type="InterPro" id="IPR029071">
    <property type="entry name" value="Ubiquitin-like_domsf"/>
</dbReference>
<dbReference type="GO" id="GO:0071818">
    <property type="term" value="C:BAT3 complex"/>
    <property type="evidence" value="ECO:0007669"/>
    <property type="project" value="TreeGrafter"/>
</dbReference>
<dbReference type="Gene3D" id="3.10.20.90">
    <property type="entry name" value="Phosphatidylinositol 3-kinase Catalytic Subunit, Chain A, domain 1"/>
    <property type="match status" value="1"/>
</dbReference>
<keyword evidence="4" id="KW-1185">Reference proteome</keyword>
<dbReference type="SUPFAM" id="SSF54236">
    <property type="entry name" value="Ubiquitin-like"/>
    <property type="match status" value="1"/>
</dbReference>
<comment type="caution">
    <text evidence="3">The sequence shown here is derived from an EMBL/GenBank/DDBJ whole genome shotgun (WGS) entry which is preliminary data.</text>
</comment>
<dbReference type="Proteomes" id="UP001085076">
    <property type="component" value="Miscellaneous, Linkage group lg08"/>
</dbReference>
<gene>
    <name evidence="3" type="ORF">J5N97_026990</name>
</gene>
<feature type="region of interest" description="Disordered" evidence="1">
    <location>
        <begin position="622"/>
        <end position="694"/>
    </location>
</feature>
<protein>
    <recommendedName>
        <fullName evidence="2">Ubiquitin-like domain-containing protein</fullName>
    </recommendedName>
</protein>
<feature type="compositionally biased region" description="Polar residues" evidence="1">
    <location>
        <begin position="769"/>
        <end position="796"/>
    </location>
</feature>
<sequence length="815" mass="86617">MSGGWDLSGLFEKKKRKGGTVFTPQAGGGDNGRGWIAPLRFFSGKVSSGMGSGSLPPLLQNGSPTSTLSVEQRPHSLSLSLSLGQFVALRRSSPALVRMSLNEVTLSTGKEVEDADTTVEINIKTLDSQTYTLRVNKCVSVPALKEQIATVTGVLSEQQRLIYVEDGHTLHLVSRQPIQASSFPATSVVGPEIAAGQPAANFVSGIDHNHGNPFSHSIVFEAVNVGQGENTVSGLSQFISNILNSLMPANTAMGNTRTDTREANPERHDRTSGNPSQQDSNPPPQRTASGIRFDSQQATSQLPAAVNPGYQQPLVIPDSLTTMNEYIGFLRGEFAREGFRTVGREPNNNAEAPVRHVIEGQNNDLQSQPAYRQGSLPSPAFLADIVRATGDLLAEQARLCLSQFARLLEDQTSMIDPLTRMDFQTTAMRTGTLLQNLGPLLLELSRTTMTLRMGETPSEAVVSAGPAVFISSSAPNSLMVQAFPPHPSTNSGRINIGAASSGNVHENGQPIGSSHLPRNVDIRVHTGHTVPVASANSGEQVSAQNAQEQMDVARNSGPTNTIRQVLVGASTNESPGESRVRLVPYLVQQMNSGINDARGSQASTGHHTVGPETARQITFQSTAQRQNLDSNSASAVRNDNHVSPNTAPAAFGVNPTNGSSQNQGSTRIYISSQPGIGSNNNISSGAPVSQDSQGNRFNRFDQVIRSVLRQEIDVGGIGHQSSGISSAAEQVGATGDVEMQSSAALSTDDQATYVSNLLQNIIPHLPQITGNQAGSFPTTSSSTAQNERGTCTNSKHSQSRRDPPSDPNSKRQKRD</sequence>
<evidence type="ECO:0000313" key="4">
    <source>
        <dbReference type="Proteomes" id="UP001085076"/>
    </source>
</evidence>
<dbReference type="InterPro" id="IPR000626">
    <property type="entry name" value="Ubiquitin-like_dom"/>
</dbReference>
<dbReference type="PANTHER" id="PTHR15204:SF0">
    <property type="entry name" value="LARGE PROLINE-RICH PROTEIN BAG6"/>
    <property type="match status" value="1"/>
</dbReference>
<feature type="compositionally biased region" description="Polar residues" evidence="1">
    <location>
        <begin position="654"/>
        <end position="694"/>
    </location>
</feature>
<feature type="domain" description="Ubiquitin-like" evidence="2">
    <location>
        <begin position="119"/>
        <end position="171"/>
    </location>
</feature>
<dbReference type="SMART" id="SM00213">
    <property type="entry name" value="UBQ"/>
    <property type="match status" value="1"/>
</dbReference>
<dbReference type="GO" id="GO:0051787">
    <property type="term" value="F:misfolded protein binding"/>
    <property type="evidence" value="ECO:0007669"/>
    <property type="project" value="TreeGrafter"/>
</dbReference>
<feature type="compositionally biased region" description="Polar residues" evidence="1">
    <location>
        <begin position="622"/>
        <end position="646"/>
    </location>
</feature>
<dbReference type="Pfam" id="PF00240">
    <property type="entry name" value="ubiquitin"/>
    <property type="match status" value="1"/>
</dbReference>
<dbReference type="OrthoDB" id="267397at2759"/>
<feature type="region of interest" description="Disordered" evidence="1">
    <location>
        <begin position="250"/>
        <end position="290"/>
    </location>
</feature>
<evidence type="ECO:0000256" key="1">
    <source>
        <dbReference type="SAM" id="MobiDB-lite"/>
    </source>
</evidence>
<evidence type="ECO:0000313" key="3">
    <source>
        <dbReference type="EMBL" id="KAJ0965852.1"/>
    </source>
</evidence>
<feature type="region of interest" description="Disordered" evidence="1">
    <location>
        <begin position="535"/>
        <end position="561"/>
    </location>
</feature>
<organism evidence="3 4">
    <name type="scientific">Dioscorea zingiberensis</name>
    <dbReference type="NCBI Taxonomy" id="325984"/>
    <lineage>
        <taxon>Eukaryota</taxon>
        <taxon>Viridiplantae</taxon>
        <taxon>Streptophyta</taxon>
        <taxon>Embryophyta</taxon>
        <taxon>Tracheophyta</taxon>
        <taxon>Spermatophyta</taxon>
        <taxon>Magnoliopsida</taxon>
        <taxon>Liliopsida</taxon>
        <taxon>Dioscoreales</taxon>
        <taxon>Dioscoreaceae</taxon>
        <taxon>Dioscorea</taxon>
    </lineage>
</organism>
<feature type="compositionally biased region" description="Polar residues" evidence="1">
    <location>
        <begin position="535"/>
        <end position="548"/>
    </location>
</feature>
<proteinExistence type="predicted"/>
<dbReference type="AlphaFoldDB" id="A0A9D5H7C5"/>
<evidence type="ECO:0000259" key="2">
    <source>
        <dbReference type="PROSITE" id="PS50053"/>
    </source>
</evidence>
<reference evidence="3" key="2">
    <citation type="journal article" date="2022" name="Hortic Res">
        <title>The genome of Dioscorea zingiberensis sheds light on the biosynthesis, origin and evolution of the medicinally important diosgenin saponins.</title>
        <authorList>
            <person name="Li Y."/>
            <person name="Tan C."/>
            <person name="Li Z."/>
            <person name="Guo J."/>
            <person name="Li S."/>
            <person name="Chen X."/>
            <person name="Wang C."/>
            <person name="Dai X."/>
            <person name="Yang H."/>
            <person name="Song W."/>
            <person name="Hou L."/>
            <person name="Xu J."/>
            <person name="Tong Z."/>
            <person name="Xu A."/>
            <person name="Yuan X."/>
            <person name="Wang W."/>
            <person name="Yang Q."/>
            <person name="Chen L."/>
            <person name="Sun Z."/>
            <person name="Wang K."/>
            <person name="Pan B."/>
            <person name="Chen J."/>
            <person name="Bao Y."/>
            <person name="Liu F."/>
            <person name="Qi X."/>
            <person name="Gang D.R."/>
            <person name="Wen J."/>
            <person name="Li J."/>
        </authorList>
    </citation>
    <scope>NUCLEOTIDE SEQUENCE</scope>
    <source>
        <strain evidence="3">Dzin_1.0</strain>
    </source>
</reference>
<dbReference type="PANTHER" id="PTHR15204">
    <property type="entry name" value="LARGE PROLINE-RICH PROTEIN BAG6"/>
    <property type="match status" value="1"/>
</dbReference>
<reference evidence="3" key="1">
    <citation type="submission" date="2021-03" db="EMBL/GenBank/DDBJ databases">
        <authorList>
            <person name="Li Z."/>
            <person name="Yang C."/>
        </authorList>
    </citation>
    <scope>NUCLEOTIDE SEQUENCE</scope>
    <source>
        <strain evidence="3">Dzin_1.0</strain>
        <tissue evidence="3">Leaf</tissue>
    </source>
</reference>
<dbReference type="GO" id="GO:0036503">
    <property type="term" value="P:ERAD pathway"/>
    <property type="evidence" value="ECO:0007669"/>
    <property type="project" value="TreeGrafter"/>
</dbReference>